<gene>
    <name evidence="1" type="ORF">KPC_2262</name>
</gene>
<evidence type="ECO:0000313" key="2">
    <source>
        <dbReference type="Proteomes" id="UP000245974"/>
    </source>
</evidence>
<sequence length="387" mass="45788">MNDIQLSLEYQQLMNRLDHLDLIDPFHDDYYAEMQAINFQRAFIKAQSERQLLLPSTTSQVLSLSIYTPHDEMIDLMDSLTQIYAKNAQSAEDFETIIYSNINNYDFKGMNIMVKAQVDFLDLYFEIEKSSTRHDIKKYLTEKTGITHYISEHKKGFIIRLHDMNSIDQLQRRIKHLDHFKCNRESFRIMEIELAVDFYRFKHRALVTALFKSICLPSTAENFRVFKNQSGVFTPIPLTPLAMMNKLESGYNIGINHKKADEYWHLYVKTTDQNKQPLPEYKWRIRAEKNIKLNVLNKMDNRLTNLKRVLFDGFKGISFTQLMNSAPQSMKDTYKESIQPFGMEQEIYYDKSRHKRTLQKYIEKNADLNRLISNTVHNLLRNFAISV</sequence>
<dbReference type="OrthoDB" id="6703978at2"/>
<dbReference type="RefSeq" id="WP_121974532.1">
    <property type="nucleotide sequence ID" value="NZ_OOGT01000103.1"/>
</dbReference>
<accession>A0A2U3N0B0</accession>
<keyword evidence="2" id="KW-1185">Reference proteome</keyword>
<evidence type="ECO:0000313" key="1">
    <source>
        <dbReference type="EMBL" id="SPL71084.1"/>
    </source>
</evidence>
<organism evidence="1 2">
    <name type="scientific">Acinetobacter stercoris</name>
    <dbReference type="NCBI Taxonomy" id="2126983"/>
    <lineage>
        <taxon>Bacteria</taxon>
        <taxon>Pseudomonadati</taxon>
        <taxon>Pseudomonadota</taxon>
        <taxon>Gammaproteobacteria</taxon>
        <taxon>Moraxellales</taxon>
        <taxon>Moraxellaceae</taxon>
        <taxon>Acinetobacter</taxon>
    </lineage>
</organism>
<protein>
    <submittedName>
        <fullName evidence="1">Uncharacterized protein</fullName>
    </submittedName>
</protein>
<reference evidence="2" key="1">
    <citation type="submission" date="2018-03" db="EMBL/GenBank/DDBJ databases">
        <authorList>
            <person name="Blom J."/>
        </authorList>
    </citation>
    <scope>NUCLEOTIDE SEQUENCE [LARGE SCALE GENOMIC DNA]</scope>
    <source>
        <strain evidence="2">KPC-SM-21</strain>
    </source>
</reference>
<dbReference type="InParanoid" id="A0A2U3N0B0"/>
<dbReference type="Proteomes" id="UP000245974">
    <property type="component" value="Unassembled WGS sequence"/>
</dbReference>
<name>A0A2U3N0B0_9GAMM</name>
<proteinExistence type="predicted"/>
<dbReference type="EMBL" id="OOGT01000103">
    <property type="protein sequence ID" value="SPL71084.1"/>
    <property type="molecule type" value="Genomic_DNA"/>
</dbReference>
<dbReference type="AlphaFoldDB" id="A0A2U3N0B0"/>